<feature type="signal peptide" evidence="2">
    <location>
        <begin position="1"/>
        <end position="20"/>
    </location>
</feature>
<evidence type="ECO:0000313" key="4">
    <source>
        <dbReference type="Proteomes" id="UP000738359"/>
    </source>
</evidence>
<comment type="caution">
    <text evidence="3">The sequence shown here is derived from an EMBL/GenBank/DDBJ whole genome shotgun (WGS) entry which is preliminary data.</text>
</comment>
<protein>
    <submittedName>
        <fullName evidence="3">Uncharacterized protein</fullName>
    </submittedName>
</protein>
<keyword evidence="4" id="KW-1185">Reference proteome</keyword>
<feature type="compositionally biased region" description="Low complexity" evidence="1">
    <location>
        <begin position="111"/>
        <end position="140"/>
    </location>
</feature>
<name>A0A9P6JEL7_MORAP</name>
<dbReference type="EMBL" id="JAAAHY010000034">
    <property type="protein sequence ID" value="KAF9968175.1"/>
    <property type="molecule type" value="Genomic_DNA"/>
</dbReference>
<evidence type="ECO:0000313" key="3">
    <source>
        <dbReference type="EMBL" id="KAF9968175.1"/>
    </source>
</evidence>
<gene>
    <name evidence="3" type="ORF">BGZ70_006152</name>
</gene>
<accession>A0A9P6JEL7</accession>
<sequence length="163" mass="16223">MKFLASCLVAASSLVALASADMLQINNPTTGSTWTTGVRPFTLGKNVTIDLVNGPANAVRYVATLGGLDCTGTNTRSDVTVPNTVAPGMYSIIVRTGEQASYSNAFQINNPSQPSAPSESAGPSGPAPPADSAKPAAGSAGSLGANAKLAFAGAAAAVAYHLL</sequence>
<feature type="chain" id="PRO_5040323407" evidence="2">
    <location>
        <begin position="21"/>
        <end position="163"/>
    </location>
</feature>
<evidence type="ECO:0000256" key="2">
    <source>
        <dbReference type="SAM" id="SignalP"/>
    </source>
</evidence>
<keyword evidence="2" id="KW-0732">Signal</keyword>
<organism evidence="3 4">
    <name type="scientific">Mortierella alpina</name>
    <name type="common">Oleaginous fungus</name>
    <name type="synonym">Mortierella renispora</name>
    <dbReference type="NCBI Taxonomy" id="64518"/>
    <lineage>
        <taxon>Eukaryota</taxon>
        <taxon>Fungi</taxon>
        <taxon>Fungi incertae sedis</taxon>
        <taxon>Mucoromycota</taxon>
        <taxon>Mortierellomycotina</taxon>
        <taxon>Mortierellomycetes</taxon>
        <taxon>Mortierellales</taxon>
        <taxon>Mortierellaceae</taxon>
        <taxon>Mortierella</taxon>
    </lineage>
</organism>
<proteinExistence type="predicted"/>
<dbReference type="OrthoDB" id="2436178at2759"/>
<feature type="region of interest" description="Disordered" evidence="1">
    <location>
        <begin position="106"/>
        <end position="140"/>
    </location>
</feature>
<dbReference type="Proteomes" id="UP000738359">
    <property type="component" value="Unassembled WGS sequence"/>
</dbReference>
<evidence type="ECO:0000256" key="1">
    <source>
        <dbReference type="SAM" id="MobiDB-lite"/>
    </source>
</evidence>
<dbReference type="AlphaFoldDB" id="A0A9P6JEL7"/>
<reference evidence="3" key="1">
    <citation type="journal article" date="2020" name="Fungal Divers.">
        <title>Resolving the Mortierellaceae phylogeny through synthesis of multi-gene phylogenetics and phylogenomics.</title>
        <authorList>
            <person name="Vandepol N."/>
            <person name="Liber J."/>
            <person name="Desiro A."/>
            <person name="Na H."/>
            <person name="Kennedy M."/>
            <person name="Barry K."/>
            <person name="Grigoriev I.V."/>
            <person name="Miller A.N."/>
            <person name="O'Donnell K."/>
            <person name="Stajich J.E."/>
            <person name="Bonito G."/>
        </authorList>
    </citation>
    <scope>NUCLEOTIDE SEQUENCE</scope>
    <source>
        <strain evidence="3">CK1249</strain>
    </source>
</reference>